<dbReference type="PANTHER" id="PTHR30441:SF8">
    <property type="entry name" value="DUF748 DOMAIN-CONTAINING PROTEIN"/>
    <property type="match status" value="1"/>
</dbReference>
<evidence type="ECO:0000256" key="1">
    <source>
        <dbReference type="SAM" id="MobiDB-lite"/>
    </source>
</evidence>
<dbReference type="GO" id="GO:0090313">
    <property type="term" value="P:regulation of protein targeting to membrane"/>
    <property type="evidence" value="ECO:0007669"/>
    <property type="project" value="TreeGrafter"/>
</dbReference>
<gene>
    <name evidence="2" type="ORF">I8E28_02160</name>
</gene>
<evidence type="ECO:0000313" key="3">
    <source>
        <dbReference type="Proteomes" id="UP000617041"/>
    </source>
</evidence>
<sequence length="407" mass="42071">MRGWIKWVVGLFAVLVVLLGLAVFALSQWAGSADFRDRAQQMASSALGVPVTLGRIEIVVLPSLAVALHQVRIGTKPPLTLEQIDATPVWSSLLAGKPTLDALVVRKAVLPQQGIMAVATAAQKQQPASKPATPSAGPPPLPRRIVLDDVTWVDAAGQKLTVNAEVRFEGDLLPQNAKIDVVGGRFAGAKARLERQAELWQLRADIGGGTVTGPLRMQPQKNGGWRFSGDLATKGVEVSALTAPSKALTGRIEAKTSLGADFKDPGQLADVMRSQTHFTVRNAVLHGIDLAQAVRTLGVSRSGTTTLDTLTGDVATQGRAVHLTNLVANSGLLSATGHVSLAPDRSLSGKVSAVVGGGPLTAGVPLAVAGTVDSPSVYPTGIKLPGSDAVGNVGSKIGEGLKGLFGK</sequence>
<comment type="caution">
    <text evidence="2">The sequence shown here is derived from an EMBL/GenBank/DDBJ whole genome shotgun (WGS) entry which is preliminary data.</text>
</comment>
<organism evidence="2 3">
    <name type="scientific">Ramlibacter algicola</name>
    <dbReference type="NCBI Taxonomy" id="2795217"/>
    <lineage>
        <taxon>Bacteria</taxon>
        <taxon>Pseudomonadati</taxon>
        <taxon>Pseudomonadota</taxon>
        <taxon>Betaproteobacteria</taxon>
        <taxon>Burkholderiales</taxon>
        <taxon>Comamonadaceae</taxon>
        <taxon>Ramlibacter</taxon>
    </lineage>
</organism>
<evidence type="ECO:0000313" key="2">
    <source>
        <dbReference type="EMBL" id="MBK0391384.1"/>
    </source>
</evidence>
<dbReference type="AlphaFoldDB" id="A0A934PVT1"/>
<dbReference type="EMBL" id="JAEDAO010000001">
    <property type="protein sequence ID" value="MBK0391384.1"/>
    <property type="molecule type" value="Genomic_DNA"/>
</dbReference>
<reference evidence="2" key="1">
    <citation type="submission" date="2020-12" db="EMBL/GenBank/DDBJ databases">
        <title>Ramlibacter sp. nov., isolated from a freshwater alga, Cryptomonas.</title>
        <authorList>
            <person name="Kim H.M."/>
            <person name="Jeon C.O."/>
        </authorList>
    </citation>
    <scope>NUCLEOTIDE SEQUENCE</scope>
    <source>
        <strain evidence="2">CrO1</strain>
    </source>
</reference>
<dbReference type="PANTHER" id="PTHR30441">
    <property type="entry name" value="DUF748 DOMAIN-CONTAINING PROTEIN"/>
    <property type="match status" value="1"/>
</dbReference>
<proteinExistence type="predicted"/>
<dbReference type="Proteomes" id="UP000617041">
    <property type="component" value="Unassembled WGS sequence"/>
</dbReference>
<keyword evidence="3" id="KW-1185">Reference proteome</keyword>
<dbReference type="RefSeq" id="WP_200786206.1">
    <property type="nucleotide sequence ID" value="NZ_JAEDAO010000001.1"/>
</dbReference>
<name>A0A934PVT1_9BURK</name>
<evidence type="ECO:0008006" key="4">
    <source>
        <dbReference type="Google" id="ProtNLM"/>
    </source>
</evidence>
<dbReference type="GO" id="GO:0005886">
    <property type="term" value="C:plasma membrane"/>
    <property type="evidence" value="ECO:0007669"/>
    <property type="project" value="TreeGrafter"/>
</dbReference>
<dbReference type="InterPro" id="IPR052894">
    <property type="entry name" value="AsmA-related"/>
</dbReference>
<accession>A0A934PVT1</accession>
<feature type="compositionally biased region" description="Low complexity" evidence="1">
    <location>
        <begin position="121"/>
        <end position="135"/>
    </location>
</feature>
<feature type="region of interest" description="Disordered" evidence="1">
    <location>
        <begin position="121"/>
        <end position="141"/>
    </location>
</feature>
<protein>
    <recommendedName>
        <fullName evidence="4">AsmA family protein</fullName>
    </recommendedName>
</protein>